<name>A0AAD5QX94_PARTN</name>
<dbReference type="EMBL" id="JAHQIW010005206">
    <property type="protein sequence ID" value="KAJ1365247.1"/>
    <property type="molecule type" value="Genomic_DNA"/>
</dbReference>
<dbReference type="Proteomes" id="UP001196413">
    <property type="component" value="Unassembled WGS sequence"/>
</dbReference>
<accession>A0AAD5QX94</accession>
<proteinExistence type="predicted"/>
<sequence>MSDTSAVFPVLSLLTTISTILGCGVLPAGQANTRNFTVTGFTLPVAMIYTSTPMVSARIDGVANDKGKAQAFVERLVMQTVFDVLESQAKNALLPDALVSAILSQLTVNISYEPLLCQAVSLGLADKQSTWVFNRQSN</sequence>
<organism evidence="2 3">
    <name type="scientific">Parelaphostrongylus tenuis</name>
    <name type="common">Meningeal worm</name>
    <dbReference type="NCBI Taxonomy" id="148309"/>
    <lineage>
        <taxon>Eukaryota</taxon>
        <taxon>Metazoa</taxon>
        <taxon>Ecdysozoa</taxon>
        <taxon>Nematoda</taxon>
        <taxon>Chromadorea</taxon>
        <taxon>Rhabditida</taxon>
        <taxon>Rhabditina</taxon>
        <taxon>Rhabditomorpha</taxon>
        <taxon>Strongyloidea</taxon>
        <taxon>Metastrongylidae</taxon>
        <taxon>Parelaphostrongylus</taxon>
    </lineage>
</organism>
<keyword evidence="1" id="KW-0732">Signal</keyword>
<dbReference type="AlphaFoldDB" id="A0AAD5QX94"/>
<gene>
    <name evidence="2" type="ORF">KIN20_025491</name>
</gene>
<reference evidence="2" key="1">
    <citation type="submission" date="2021-06" db="EMBL/GenBank/DDBJ databases">
        <title>Parelaphostrongylus tenuis whole genome reference sequence.</title>
        <authorList>
            <person name="Garwood T.J."/>
            <person name="Larsen P.A."/>
            <person name="Fountain-Jones N.M."/>
            <person name="Garbe J.R."/>
            <person name="Macchietto M.G."/>
            <person name="Kania S.A."/>
            <person name="Gerhold R.W."/>
            <person name="Richards J.E."/>
            <person name="Wolf T.M."/>
        </authorList>
    </citation>
    <scope>NUCLEOTIDE SEQUENCE</scope>
    <source>
        <strain evidence="2">MNPRO001-30</strain>
        <tissue evidence="2">Meninges</tissue>
    </source>
</reference>
<evidence type="ECO:0000313" key="2">
    <source>
        <dbReference type="EMBL" id="KAJ1365247.1"/>
    </source>
</evidence>
<feature type="signal peptide" evidence="1">
    <location>
        <begin position="1"/>
        <end position="22"/>
    </location>
</feature>
<evidence type="ECO:0000313" key="3">
    <source>
        <dbReference type="Proteomes" id="UP001196413"/>
    </source>
</evidence>
<comment type="caution">
    <text evidence="2">The sequence shown here is derived from an EMBL/GenBank/DDBJ whole genome shotgun (WGS) entry which is preliminary data.</text>
</comment>
<protein>
    <submittedName>
        <fullName evidence="2">Uncharacterized protein</fullName>
    </submittedName>
</protein>
<keyword evidence="3" id="KW-1185">Reference proteome</keyword>
<evidence type="ECO:0000256" key="1">
    <source>
        <dbReference type="SAM" id="SignalP"/>
    </source>
</evidence>
<feature type="chain" id="PRO_5042216087" evidence="1">
    <location>
        <begin position="23"/>
        <end position="138"/>
    </location>
</feature>